<dbReference type="SMART" id="SM00436">
    <property type="entry name" value="TOP1Bc"/>
    <property type="match status" value="1"/>
</dbReference>
<dbReference type="InterPro" id="IPR013825">
    <property type="entry name" value="Topo_IA_cen_sub2"/>
</dbReference>
<comment type="catalytic activity">
    <reaction evidence="1">
        <text>ATP-independent breakage of single-stranded DNA, followed by passage and rejoining.</text>
        <dbReference type="EC" id="5.6.2.1"/>
    </reaction>
</comment>
<accession>A0AAW3MX27</accession>
<protein>
    <recommendedName>
        <fullName evidence="3">DNA topoisomerase</fullName>
        <ecNumber evidence="3">5.6.2.1</ecNumber>
    </recommendedName>
    <alternativeName>
        <fullName evidence="10">Omega-protein</fullName>
    </alternativeName>
    <alternativeName>
        <fullName evidence="9">Relaxing enzyme</fullName>
    </alternativeName>
    <alternativeName>
        <fullName evidence="7">Swivelase</fullName>
    </alternativeName>
    <alternativeName>
        <fullName evidence="8">Untwisting enzyme</fullName>
    </alternativeName>
</protein>
<dbReference type="GO" id="GO:0006310">
    <property type="term" value="P:DNA recombination"/>
    <property type="evidence" value="ECO:0007669"/>
    <property type="project" value="TreeGrafter"/>
</dbReference>
<dbReference type="AlphaFoldDB" id="A0AAW3MX27"/>
<dbReference type="SUPFAM" id="SSF56712">
    <property type="entry name" value="Prokaryotic type I DNA topoisomerase"/>
    <property type="match status" value="1"/>
</dbReference>
<keyword evidence="5" id="KW-0238">DNA-binding</keyword>
<dbReference type="NCBIfam" id="NF005829">
    <property type="entry name" value="PRK07726.1"/>
    <property type="match status" value="1"/>
</dbReference>
<dbReference type="CDD" id="cd00186">
    <property type="entry name" value="TOP1Ac"/>
    <property type="match status" value="1"/>
</dbReference>
<evidence type="ECO:0000256" key="10">
    <source>
        <dbReference type="ARBA" id="ARBA00032877"/>
    </source>
</evidence>
<organism evidence="12 13">
    <name type="scientific">Burkholderia ubonensis</name>
    <dbReference type="NCBI Taxonomy" id="101571"/>
    <lineage>
        <taxon>Bacteria</taxon>
        <taxon>Pseudomonadati</taxon>
        <taxon>Pseudomonadota</taxon>
        <taxon>Betaproteobacteria</taxon>
        <taxon>Burkholderiales</taxon>
        <taxon>Burkholderiaceae</taxon>
        <taxon>Burkholderia</taxon>
        <taxon>Burkholderia cepacia complex</taxon>
    </lineage>
</organism>
<dbReference type="Gene3D" id="1.10.460.10">
    <property type="entry name" value="Topoisomerase I, domain 2"/>
    <property type="match status" value="1"/>
</dbReference>
<dbReference type="InterPro" id="IPR003602">
    <property type="entry name" value="Topo_IA_DNA-bd_dom"/>
</dbReference>
<dbReference type="Gene3D" id="2.70.20.10">
    <property type="entry name" value="Topoisomerase I, domain 3"/>
    <property type="match status" value="1"/>
</dbReference>
<evidence type="ECO:0000256" key="1">
    <source>
        <dbReference type="ARBA" id="ARBA00000213"/>
    </source>
</evidence>
<evidence type="ECO:0000256" key="8">
    <source>
        <dbReference type="ARBA" id="ARBA00031985"/>
    </source>
</evidence>
<name>A0AAW3MX27_9BURK</name>
<keyword evidence="6" id="KW-0413">Isomerase</keyword>
<keyword evidence="4" id="KW-0799">Topoisomerase</keyword>
<dbReference type="InterPro" id="IPR000380">
    <property type="entry name" value="Topo_IA"/>
</dbReference>
<dbReference type="PROSITE" id="PS52039">
    <property type="entry name" value="TOPO_IA_2"/>
    <property type="match status" value="1"/>
</dbReference>
<dbReference type="GO" id="GO:0006281">
    <property type="term" value="P:DNA repair"/>
    <property type="evidence" value="ECO:0007669"/>
    <property type="project" value="TreeGrafter"/>
</dbReference>
<dbReference type="InterPro" id="IPR013824">
    <property type="entry name" value="Topo_IA_cen_sub1"/>
</dbReference>
<dbReference type="Gene3D" id="3.40.50.140">
    <property type="match status" value="1"/>
</dbReference>
<evidence type="ECO:0000313" key="13">
    <source>
        <dbReference type="Proteomes" id="UP000056453"/>
    </source>
</evidence>
<dbReference type="Pfam" id="PF01131">
    <property type="entry name" value="Topoisom_bac"/>
    <property type="match status" value="1"/>
</dbReference>
<dbReference type="PANTHER" id="PTHR11390">
    <property type="entry name" value="PROKARYOTIC DNA TOPOISOMERASE"/>
    <property type="match status" value="1"/>
</dbReference>
<comment type="similarity">
    <text evidence="2">Belongs to the type IA topoisomerase family.</text>
</comment>
<dbReference type="Proteomes" id="UP000056453">
    <property type="component" value="Unassembled WGS sequence"/>
</dbReference>
<dbReference type="EC" id="5.6.2.1" evidence="3"/>
<dbReference type="GO" id="GO:0003917">
    <property type="term" value="F:DNA topoisomerase type I (single strand cut, ATP-independent) activity"/>
    <property type="evidence" value="ECO:0007669"/>
    <property type="project" value="UniProtKB-EC"/>
</dbReference>
<evidence type="ECO:0000256" key="2">
    <source>
        <dbReference type="ARBA" id="ARBA00009446"/>
    </source>
</evidence>
<proteinExistence type="inferred from homology"/>
<dbReference type="InterPro" id="IPR003601">
    <property type="entry name" value="Topo_IA_2"/>
</dbReference>
<evidence type="ECO:0000256" key="6">
    <source>
        <dbReference type="ARBA" id="ARBA00023235"/>
    </source>
</evidence>
<evidence type="ECO:0000313" key="12">
    <source>
        <dbReference type="EMBL" id="KVP98335.1"/>
    </source>
</evidence>
<reference evidence="12 13" key="1">
    <citation type="submission" date="2015-11" db="EMBL/GenBank/DDBJ databases">
        <title>Expanding the genomic diversity of Burkholderia species for the development of highly accurate diagnostics.</title>
        <authorList>
            <person name="Sahl J."/>
            <person name="Keim P."/>
            <person name="Wagner D."/>
        </authorList>
    </citation>
    <scope>NUCLEOTIDE SEQUENCE [LARGE SCALE GENOMIC DNA]</scope>
    <source>
        <strain evidence="12 13">MSMB1808WGS</strain>
    </source>
</reference>
<dbReference type="PANTHER" id="PTHR11390:SF21">
    <property type="entry name" value="DNA TOPOISOMERASE 3-ALPHA"/>
    <property type="match status" value="1"/>
</dbReference>
<dbReference type="InterPro" id="IPR013497">
    <property type="entry name" value="Topo_IA_cen"/>
</dbReference>
<dbReference type="GO" id="GO:0006265">
    <property type="term" value="P:DNA topological change"/>
    <property type="evidence" value="ECO:0007669"/>
    <property type="project" value="InterPro"/>
</dbReference>
<gene>
    <name evidence="12" type="ORF">WJ96_07385</name>
</gene>
<dbReference type="NCBIfam" id="TIGR01056">
    <property type="entry name" value="topB"/>
    <property type="match status" value="1"/>
</dbReference>
<evidence type="ECO:0000256" key="9">
    <source>
        <dbReference type="ARBA" id="ARBA00032235"/>
    </source>
</evidence>
<dbReference type="PRINTS" id="PR00417">
    <property type="entry name" value="PRTPISMRASEI"/>
</dbReference>
<evidence type="ECO:0000259" key="11">
    <source>
        <dbReference type="PROSITE" id="PS52039"/>
    </source>
</evidence>
<evidence type="ECO:0000256" key="5">
    <source>
        <dbReference type="ARBA" id="ARBA00023125"/>
    </source>
</evidence>
<dbReference type="InterPro" id="IPR023405">
    <property type="entry name" value="Topo_IA_core_domain"/>
</dbReference>
<dbReference type="InterPro" id="IPR013826">
    <property type="entry name" value="Topo_IA_cen_sub3"/>
</dbReference>
<keyword evidence="13" id="KW-1185">Reference proteome</keyword>
<comment type="caution">
    <text evidence="12">The sequence shown here is derived from an EMBL/GenBank/DDBJ whole genome shotgun (WGS) entry which is preliminary data.</text>
</comment>
<dbReference type="SMART" id="SM00437">
    <property type="entry name" value="TOP1Ac"/>
    <property type="match status" value="1"/>
</dbReference>
<dbReference type="Gene3D" id="1.10.290.10">
    <property type="entry name" value="Topoisomerase I, domain 4"/>
    <property type="match status" value="1"/>
</dbReference>
<dbReference type="GO" id="GO:0043597">
    <property type="term" value="C:cytoplasmic replication fork"/>
    <property type="evidence" value="ECO:0007669"/>
    <property type="project" value="TreeGrafter"/>
</dbReference>
<evidence type="ECO:0000256" key="4">
    <source>
        <dbReference type="ARBA" id="ARBA00023029"/>
    </source>
</evidence>
<feature type="domain" description="Topo IA-type catalytic" evidence="11">
    <location>
        <begin position="134"/>
        <end position="585"/>
    </location>
</feature>
<evidence type="ECO:0000256" key="7">
    <source>
        <dbReference type="ARBA" id="ARBA00030003"/>
    </source>
</evidence>
<dbReference type="InterPro" id="IPR005738">
    <property type="entry name" value="TopoIII"/>
</dbReference>
<sequence>MGPYKVSWLFGHVLENVDPHEYDPKYKTWAAADLPIIPPVWQLKPREEVDKKTGKKTGRPDPGTLAQIKALKDLLKSATEVIGLGDPDQEGQLLQDEFLLWASNKAPVKRLWLAATDDASIAKAWKDMKPNSHYEGYYWSALARSHADWLAGINLSRACTLASQTNGGNAVLSIGRVQTPTLALIVQREKEIRGFKPVDYFTPFIQLAASPVFKASWSPDKEKDARLDPEGRLLDKKIAQAIADACKKDGKATVTNVKATKGKEAAPLPFSLSSLQEHMSRRFGMGVQDVLKHAQSLYEKKIASYPRTDSEYLPESQHEEAPVIFKGLRAGIRELGAAPDKADLSIKSRAFNDKNVTAHHAIVPRPATLAQLADLNSVERQVWIEIAKRYLLQFFPAAEFLSTEIELLCAAEDFRVSGKVYTLRGWKDAFAAETSEDDEAGGAALPKVSKGDVLTLKDAGFDSTTTKPPKRFTEGTLVSAMKAVHKFVTDPKLKAILRENVGIGTEATRANVIGELFGRKFIELAKKEIKPTELGEQLIDALPRQIAAPDMTALWQQAMDDIRKTGKKGYDAFVAGQSKWLSDLVHEVPGWFAGKSLSRKDRKPTVEVKATAHKCLKCGGELKHVNGKFGWFFGCQNADCKAIFKDVEGKPVEKVAAPTGKVTIGGVESGSKCTKCKKGEMQVRVCGPSSKTPGKQFLSCSNFFAKTAKTKCDHSVWPS</sequence>
<dbReference type="EMBL" id="LPBJ01000047">
    <property type="protein sequence ID" value="KVP98335.1"/>
    <property type="molecule type" value="Genomic_DNA"/>
</dbReference>
<dbReference type="GO" id="GO:0003677">
    <property type="term" value="F:DNA binding"/>
    <property type="evidence" value="ECO:0007669"/>
    <property type="project" value="UniProtKB-KW"/>
</dbReference>
<evidence type="ECO:0000256" key="3">
    <source>
        <dbReference type="ARBA" id="ARBA00012891"/>
    </source>
</evidence>